<dbReference type="AlphaFoldDB" id="A0A8T1WAV7"/>
<organism evidence="2 3">
    <name type="scientific">Phytophthora pseudosyringae</name>
    <dbReference type="NCBI Taxonomy" id="221518"/>
    <lineage>
        <taxon>Eukaryota</taxon>
        <taxon>Sar</taxon>
        <taxon>Stramenopiles</taxon>
        <taxon>Oomycota</taxon>
        <taxon>Peronosporomycetes</taxon>
        <taxon>Peronosporales</taxon>
        <taxon>Peronosporaceae</taxon>
        <taxon>Phytophthora</taxon>
    </lineage>
</organism>
<proteinExistence type="predicted"/>
<evidence type="ECO:0000256" key="1">
    <source>
        <dbReference type="SAM" id="MobiDB-lite"/>
    </source>
</evidence>
<sequence length="183" mass="20452">MGEATRRSVVTGQEFSMLEQLLTQTAVDLSKCLKLLKKGLGKHDSRHLPGFHYRSTSKYCLKVDIRVVKDVVSELQHVAKRISKSKNPSQSEVNAARFSMNATADALNDLEKAGRIYDQNRGLTDGDDNTGKELQDKMTEDGDIRKPADTVEALVRSTVRENFTGFRALENQISSVEKALLPW</sequence>
<accession>A0A8T1WAV7</accession>
<gene>
    <name evidence="2" type="ORF">PHYPSEUDO_009371</name>
</gene>
<evidence type="ECO:0000313" key="2">
    <source>
        <dbReference type="EMBL" id="KAG7389858.1"/>
    </source>
</evidence>
<dbReference type="Proteomes" id="UP000694044">
    <property type="component" value="Unassembled WGS sequence"/>
</dbReference>
<feature type="region of interest" description="Disordered" evidence="1">
    <location>
        <begin position="119"/>
        <end position="145"/>
    </location>
</feature>
<feature type="compositionally biased region" description="Basic and acidic residues" evidence="1">
    <location>
        <begin position="129"/>
        <end position="145"/>
    </location>
</feature>
<reference evidence="2" key="1">
    <citation type="submission" date="2021-02" db="EMBL/GenBank/DDBJ databases">
        <authorList>
            <person name="Palmer J.M."/>
        </authorList>
    </citation>
    <scope>NUCLEOTIDE SEQUENCE</scope>
    <source>
        <strain evidence="2">SCRP734</strain>
    </source>
</reference>
<evidence type="ECO:0000313" key="3">
    <source>
        <dbReference type="Proteomes" id="UP000694044"/>
    </source>
</evidence>
<protein>
    <submittedName>
        <fullName evidence="2">Uncharacterized protein</fullName>
    </submittedName>
</protein>
<comment type="caution">
    <text evidence="2">The sequence shown here is derived from an EMBL/GenBank/DDBJ whole genome shotgun (WGS) entry which is preliminary data.</text>
</comment>
<keyword evidence="3" id="KW-1185">Reference proteome</keyword>
<dbReference type="EMBL" id="JAGDFM010000039">
    <property type="protein sequence ID" value="KAG7389858.1"/>
    <property type="molecule type" value="Genomic_DNA"/>
</dbReference>
<name>A0A8T1WAV7_9STRA</name>
<dbReference type="OrthoDB" id="103509at2759"/>